<dbReference type="EMBL" id="OU015567">
    <property type="protein sequence ID" value="CAG5113775.1"/>
    <property type="molecule type" value="Genomic_DNA"/>
</dbReference>
<dbReference type="Gene3D" id="1.20.1280.290">
    <property type="match status" value="2"/>
</dbReference>
<feature type="transmembrane region" description="Helical" evidence="6">
    <location>
        <begin position="40"/>
        <end position="61"/>
    </location>
</feature>
<reference evidence="7 8" key="1">
    <citation type="submission" date="2021-04" db="EMBL/GenBank/DDBJ databases">
        <authorList>
            <person name="Bliznina A."/>
        </authorList>
    </citation>
    <scope>NUCLEOTIDE SEQUENCE [LARGE SCALE GENOMIC DNA]</scope>
</reference>
<feature type="transmembrane region" description="Helical" evidence="6">
    <location>
        <begin position="241"/>
        <end position="262"/>
    </location>
</feature>
<evidence type="ECO:0000313" key="8">
    <source>
        <dbReference type="Proteomes" id="UP001158576"/>
    </source>
</evidence>
<dbReference type="PANTHER" id="PTHR16201:SF34">
    <property type="entry name" value="LYSOSOMAL AMINO ACID TRANSPORTER 1"/>
    <property type="match status" value="1"/>
</dbReference>
<keyword evidence="2 6" id="KW-0812">Transmembrane</keyword>
<comment type="subcellular location">
    <subcellularLocation>
        <location evidence="1">Membrane</location>
        <topology evidence="1">Multi-pass membrane protein</topology>
    </subcellularLocation>
</comment>
<feature type="transmembrane region" description="Helical" evidence="6">
    <location>
        <begin position="73"/>
        <end position="99"/>
    </location>
</feature>
<dbReference type="InterPro" id="IPR051415">
    <property type="entry name" value="LAAT-1"/>
</dbReference>
<proteinExistence type="inferred from homology"/>
<evidence type="ECO:0000256" key="6">
    <source>
        <dbReference type="SAM" id="Phobius"/>
    </source>
</evidence>
<feature type="transmembrane region" description="Helical" evidence="6">
    <location>
        <begin position="203"/>
        <end position="221"/>
    </location>
</feature>
<dbReference type="Proteomes" id="UP001158576">
    <property type="component" value="Chromosome 2"/>
</dbReference>
<dbReference type="Pfam" id="PF04193">
    <property type="entry name" value="PQ-loop"/>
    <property type="match status" value="2"/>
</dbReference>
<organism evidence="7 8">
    <name type="scientific">Oikopleura dioica</name>
    <name type="common">Tunicate</name>
    <dbReference type="NCBI Taxonomy" id="34765"/>
    <lineage>
        <taxon>Eukaryota</taxon>
        <taxon>Metazoa</taxon>
        <taxon>Chordata</taxon>
        <taxon>Tunicata</taxon>
        <taxon>Appendicularia</taxon>
        <taxon>Copelata</taxon>
        <taxon>Oikopleuridae</taxon>
        <taxon>Oikopleura</taxon>
    </lineage>
</organism>
<evidence type="ECO:0000313" key="7">
    <source>
        <dbReference type="EMBL" id="CAG5113775.1"/>
    </source>
</evidence>
<dbReference type="PANTHER" id="PTHR16201">
    <property type="entry name" value="SEVEN TRANSMEMBRANE PROTEIN 1-RELATED"/>
    <property type="match status" value="1"/>
</dbReference>
<evidence type="ECO:0000256" key="5">
    <source>
        <dbReference type="ARBA" id="ARBA00038039"/>
    </source>
</evidence>
<evidence type="ECO:0000256" key="3">
    <source>
        <dbReference type="ARBA" id="ARBA00022989"/>
    </source>
</evidence>
<dbReference type="SMART" id="SM00679">
    <property type="entry name" value="CTNS"/>
    <property type="match status" value="2"/>
</dbReference>
<keyword evidence="8" id="KW-1185">Reference proteome</keyword>
<evidence type="ECO:0000256" key="2">
    <source>
        <dbReference type="ARBA" id="ARBA00022692"/>
    </source>
</evidence>
<comment type="similarity">
    <text evidence="5">Belongs to the laat-1 family.</text>
</comment>
<keyword evidence="3 6" id="KW-1133">Transmembrane helix</keyword>
<protein>
    <submittedName>
        <fullName evidence="7">Oidioi.mRNA.OKI2018_I69.chr2.g7865.t1.cds</fullName>
    </submittedName>
</protein>
<dbReference type="InterPro" id="IPR006603">
    <property type="entry name" value="PQ-loop_rpt"/>
</dbReference>
<accession>A0ABN7T9V6</accession>
<feature type="transmembrane region" description="Helical" evidence="6">
    <location>
        <begin position="105"/>
        <end position="124"/>
    </location>
</feature>
<gene>
    <name evidence="7" type="ORF">OKIOD_LOCUS16630</name>
</gene>
<evidence type="ECO:0000256" key="1">
    <source>
        <dbReference type="ARBA" id="ARBA00004141"/>
    </source>
</evidence>
<evidence type="ECO:0000256" key="4">
    <source>
        <dbReference type="ARBA" id="ARBA00023136"/>
    </source>
</evidence>
<sequence length="295" mass="33333">MNIENNTQAINATADSACDSGIQWIFLLFGECVSSPTETVGFFLGIFSILCWFLVYLPQLYENYKRGRCDDALSIWFLIFWLFGDTANLTGCLLTHQFPIQTLTAIYYVMMDVGIIAQFFYYTLKNQTNHPLDWQSLSTAALVVGIPLTTQQTFGTEKLTFKSTAEEIGYLVGLMSTLFYLGSRLPQIIKNFKRGKTEGVHPFTFLLAVVANFAYAASVLLSKAEDGHSYKYFVMQHLPWLLGSLGTVALDLTILLQCLFLGKSGDSMMSKMSYDELDDLLDIYSEYEPLLRRPQ</sequence>
<keyword evidence="4 6" id="KW-0472">Membrane</keyword>
<name>A0ABN7T9V6_OIKDI</name>